<sequence>MGKGVKLGLFALSTALAISLGLNAYSLWLIEDIESRLPTSMEDLDWRYPGYADDIETAKTKIDALEERADDLESKIRNLPLY</sequence>
<evidence type="ECO:0000313" key="1">
    <source>
        <dbReference type="EMBL" id="EKT4441777.1"/>
    </source>
</evidence>
<reference evidence="1" key="1">
    <citation type="submission" date="2022-07" db="EMBL/GenBank/DDBJ databases">
        <authorList>
            <consortium name="Clinical and Environmental Microbiology Branch: Whole genome sequencing antimicrobial resistance pathogens in the healthcare setting"/>
        </authorList>
    </citation>
    <scope>NUCLEOTIDE SEQUENCE</scope>
    <source>
        <strain evidence="1">Stenotrophomonas_maltophilia_2021CK-00905</strain>
    </source>
</reference>
<proteinExistence type="predicted"/>
<protein>
    <submittedName>
        <fullName evidence="1">Uncharacterized protein</fullName>
    </submittedName>
</protein>
<organism evidence="1 2">
    <name type="scientific">Stenotrophomonas maltophilia</name>
    <name type="common">Pseudomonas maltophilia</name>
    <name type="synonym">Xanthomonas maltophilia</name>
    <dbReference type="NCBI Taxonomy" id="40324"/>
    <lineage>
        <taxon>Bacteria</taxon>
        <taxon>Pseudomonadati</taxon>
        <taxon>Pseudomonadota</taxon>
        <taxon>Gammaproteobacteria</taxon>
        <taxon>Lysobacterales</taxon>
        <taxon>Lysobacteraceae</taxon>
        <taxon>Stenotrophomonas</taxon>
        <taxon>Stenotrophomonas maltophilia group</taxon>
    </lineage>
</organism>
<comment type="caution">
    <text evidence="1">The sequence shown here is derived from an EMBL/GenBank/DDBJ whole genome shotgun (WGS) entry which is preliminary data.</text>
</comment>
<gene>
    <name evidence="1" type="ORF">QEK83_002437</name>
</gene>
<evidence type="ECO:0000313" key="2">
    <source>
        <dbReference type="Proteomes" id="UP001214521"/>
    </source>
</evidence>
<accession>A0AAI9CBW4</accession>
<dbReference type="Proteomes" id="UP001214521">
    <property type="component" value="Unassembled WGS sequence"/>
</dbReference>
<dbReference type="EMBL" id="ABLOMU010000024">
    <property type="protein sequence ID" value="EKT4441777.1"/>
    <property type="molecule type" value="Genomic_DNA"/>
</dbReference>
<dbReference type="AlphaFoldDB" id="A0AAI9CBW4"/>
<name>A0AAI9CBW4_STEMA</name>